<name>A0A2A6C3D7_PRIPA</name>
<gene>
    <name evidence="1" type="primary">WBGene00279173</name>
</gene>
<reference evidence="2" key="1">
    <citation type="journal article" date="2008" name="Nat. Genet.">
        <title>The Pristionchus pacificus genome provides a unique perspective on nematode lifestyle and parasitism.</title>
        <authorList>
            <person name="Dieterich C."/>
            <person name="Clifton S.W."/>
            <person name="Schuster L.N."/>
            <person name="Chinwalla A."/>
            <person name="Delehaunty K."/>
            <person name="Dinkelacker I."/>
            <person name="Fulton L."/>
            <person name="Fulton R."/>
            <person name="Godfrey J."/>
            <person name="Minx P."/>
            <person name="Mitreva M."/>
            <person name="Roeseler W."/>
            <person name="Tian H."/>
            <person name="Witte H."/>
            <person name="Yang S.P."/>
            <person name="Wilson R.K."/>
            <person name="Sommer R.J."/>
        </authorList>
    </citation>
    <scope>NUCLEOTIDE SEQUENCE [LARGE SCALE GENOMIC DNA]</scope>
    <source>
        <strain evidence="2">PS312</strain>
    </source>
</reference>
<dbReference type="PANTHER" id="PTHR31562">
    <property type="entry name" value="PROTEIN CBG18972"/>
    <property type="match status" value="1"/>
</dbReference>
<organism evidence="1 2">
    <name type="scientific">Pristionchus pacificus</name>
    <name type="common">Parasitic nematode worm</name>
    <dbReference type="NCBI Taxonomy" id="54126"/>
    <lineage>
        <taxon>Eukaryota</taxon>
        <taxon>Metazoa</taxon>
        <taxon>Ecdysozoa</taxon>
        <taxon>Nematoda</taxon>
        <taxon>Chromadorea</taxon>
        <taxon>Rhabditida</taxon>
        <taxon>Rhabditina</taxon>
        <taxon>Diplogasteromorpha</taxon>
        <taxon>Diplogasteroidea</taxon>
        <taxon>Neodiplogasteridae</taxon>
        <taxon>Pristionchus</taxon>
    </lineage>
</organism>
<dbReference type="InterPro" id="IPR004988">
    <property type="entry name" value="DUF273"/>
</dbReference>
<protein>
    <submittedName>
        <fullName evidence="1">Uncharacterized protein</fullName>
    </submittedName>
</protein>
<dbReference type="Pfam" id="PF03314">
    <property type="entry name" value="DUF273"/>
    <property type="match status" value="2"/>
</dbReference>
<keyword evidence="2" id="KW-1185">Reference proteome</keyword>
<evidence type="ECO:0000313" key="1">
    <source>
        <dbReference type="EnsemblMetazoa" id="PPA40804.1"/>
    </source>
</evidence>
<accession>A0A2A6C3D7</accession>
<dbReference type="Proteomes" id="UP000005239">
    <property type="component" value="Unassembled WGS sequence"/>
</dbReference>
<dbReference type="InterPro" id="IPR029044">
    <property type="entry name" value="Nucleotide-diphossugar_trans"/>
</dbReference>
<dbReference type="Gene3D" id="3.90.550.10">
    <property type="entry name" value="Spore Coat Polysaccharide Biosynthesis Protein SpsA, Chain A"/>
    <property type="match status" value="2"/>
</dbReference>
<dbReference type="PANTHER" id="PTHR31562:SF9">
    <property type="entry name" value="GLYCOSYLTRANSFERASE FAMILY 8 PROTEIN"/>
    <property type="match status" value="1"/>
</dbReference>
<reference evidence="1" key="2">
    <citation type="submission" date="2022-06" db="UniProtKB">
        <authorList>
            <consortium name="EnsemblMetazoa"/>
        </authorList>
    </citation>
    <scope>IDENTIFICATION</scope>
    <source>
        <strain evidence="1">PS312</strain>
    </source>
</reference>
<sequence length="1156" mass="134513">MDCSQTSKETYNTSKTIWHQRCASVFLLCTIFYLIIKCVLVPTLTIQIYSDISNGFQPYHITPTARKNSSNEIAIVIILTKGSIPNEYATALNTLECYSALHGYRLIIEHDDRFPECSKHMDKFFRRHCHTHKMMLEELPQDSWVFFIDADNGIANPERLIDDLIDPGYDIYLYNRFFNWEMAAQYLVKNNERGRDWVKQWAEFEFKVPASTHGSDNGALHVLMMNYLAPETKNASGLAHECLSIWDRSGHINHLFNMESCVRMVIGERTYFPAQRVKIFPKTKSFARDLWQLHSHWSTEDFILHAVKERYFKVSSLDYMAHRFENLRAALTDPSSDIVLPSPLNDSSSCDSVFPLLNKLNIDKCRNGTETWIMDTRLKINEKLHVQMLEQMSDRILKQQNYLREEKKPIEVVKIVEIVKVKPPSVPKPYPLITTARSNRRHLLAKINYSVDIVIIVVLSNGTDPDDYHTSLNSLECYSKLHGYQLLIEKDDRFEECAKHNDPLFKRHCHIYQIMTKKIFEDSWFLFLDPDVGIVNPNKLIESFIEPGYDIYLYNRFYDAEFATQYLLRNTDRSRDWLKQWADMEFNLPADYYGTDSGALNMHLILARRCSSMWEKSVTPVDLLTMKACTKMVIGERSYFPDQRVKILPKGRGWAREMWVLKSHWAIDDFMVQSIKDENLKPKEVKEHHHNTALIDTDEDKVLAFPVLNQLNATQCKNGKEDWIMDGRLRITDALREKLFDVITMATIKEQYHHFGMGRLPPNEEEKMAHSYHRFMALIFSLIPLLYTAYEHWHFTIALPDLNFGWTFQIAVAAGRTWDASLDEVDFRHFDGDSEYNQLALQKYSPEEVARVYKNPWALWKYKLIINEPDLYRNQIVKPLSPGSSATFLRNQYRFLFGTTDFNLCNYKPGGRPNGLPSILRTFQLSCAAQLAVRVMLLSTFYIRWYYTFLRCIPVLNAKTGIVLRSLAFLAPKLQLIESIFAFLISCLHQDNDATLLFLFPTVLIGWAISICAYILVFTLLSLLDGTLQASSRLAQIRFVCFSFCIFCSPIWIRNHLPFIEAKSCFTEVPVREALSEYATVAAVITFVATQLYEIRNFRGLLSCSDHDYCVALNSEFEEVYRPALMRVRQAVIRNRLSPSYSKKSSDFFFIDQMSV</sequence>
<proteinExistence type="predicted"/>
<evidence type="ECO:0000313" key="2">
    <source>
        <dbReference type="Proteomes" id="UP000005239"/>
    </source>
</evidence>
<dbReference type="EnsemblMetazoa" id="PPA40804.1">
    <property type="protein sequence ID" value="PPA40804.1"/>
    <property type="gene ID" value="WBGene00279173"/>
</dbReference>
<accession>A0A8R1Z0M3</accession>
<dbReference type="AlphaFoldDB" id="A0A2A6C3D7"/>